<keyword evidence="1" id="KW-0472">Membrane</keyword>
<keyword evidence="1" id="KW-1133">Transmembrane helix</keyword>
<gene>
    <name evidence="3" type="ORF">QE109_06635</name>
</gene>
<keyword evidence="4" id="KW-1185">Reference proteome</keyword>
<organism evidence="3 4">
    <name type="scientific">Fusibacter bizertensis</name>
    <dbReference type="NCBI Taxonomy" id="1488331"/>
    <lineage>
        <taxon>Bacteria</taxon>
        <taxon>Bacillati</taxon>
        <taxon>Bacillota</taxon>
        <taxon>Clostridia</taxon>
        <taxon>Eubacteriales</taxon>
        <taxon>Eubacteriales Family XII. Incertae Sedis</taxon>
        <taxon>Fusibacter</taxon>
    </lineage>
</organism>
<feature type="signal peptide" evidence="2">
    <location>
        <begin position="1"/>
        <end position="26"/>
    </location>
</feature>
<proteinExistence type="predicted"/>
<feature type="transmembrane region" description="Helical" evidence="1">
    <location>
        <begin position="318"/>
        <end position="337"/>
    </location>
</feature>
<feature type="chain" id="PRO_5047452566" description="Citrate transporter" evidence="2">
    <location>
        <begin position="27"/>
        <end position="454"/>
    </location>
</feature>
<evidence type="ECO:0000256" key="2">
    <source>
        <dbReference type="SAM" id="SignalP"/>
    </source>
</evidence>
<protein>
    <recommendedName>
        <fullName evidence="5">Citrate transporter</fullName>
    </recommendedName>
</protein>
<evidence type="ECO:0000256" key="1">
    <source>
        <dbReference type="SAM" id="Phobius"/>
    </source>
</evidence>
<feature type="transmembrane region" description="Helical" evidence="1">
    <location>
        <begin position="89"/>
        <end position="113"/>
    </location>
</feature>
<feature type="transmembrane region" description="Helical" evidence="1">
    <location>
        <begin position="256"/>
        <end position="276"/>
    </location>
</feature>
<accession>A0ABT6NBR0</accession>
<dbReference type="Proteomes" id="UP001158045">
    <property type="component" value="Unassembled WGS sequence"/>
</dbReference>
<feature type="transmembrane region" description="Helical" evidence="1">
    <location>
        <begin position="217"/>
        <end position="235"/>
    </location>
</feature>
<feature type="transmembrane region" description="Helical" evidence="1">
    <location>
        <begin position="288"/>
        <end position="306"/>
    </location>
</feature>
<keyword evidence="2" id="KW-0732">Signal</keyword>
<reference evidence="3 4" key="1">
    <citation type="submission" date="2023-04" db="EMBL/GenBank/DDBJ databases">
        <title>Fusibacter bizertensis strain WBS, isolated from littoral bottom sediments of the Arctic seas - biochemical and genomic analysis.</title>
        <authorList>
            <person name="Brioukhanov A.L."/>
        </authorList>
    </citation>
    <scope>NUCLEOTIDE SEQUENCE [LARGE SCALE GENOMIC DNA]</scope>
    <source>
        <strain evidence="3 4">WBS</strain>
    </source>
</reference>
<feature type="transmembrane region" description="Helical" evidence="1">
    <location>
        <begin position="64"/>
        <end position="83"/>
    </location>
</feature>
<name>A0ABT6NBR0_9FIRM</name>
<feature type="transmembrane region" description="Helical" evidence="1">
    <location>
        <begin position="133"/>
        <end position="153"/>
    </location>
</feature>
<feature type="transmembrane region" description="Helical" evidence="1">
    <location>
        <begin position="37"/>
        <end position="57"/>
    </location>
</feature>
<keyword evidence="1" id="KW-0812">Transmembrane</keyword>
<comment type="caution">
    <text evidence="3">The sequence shown here is derived from an EMBL/GenBank/DDBJ whole genome shotgun (WGS) entry which is preliminary data.</text>
</comment>
<dbReference type="EMBL" id="JARYZI010000003">
    <property type="protein sequence ID" value="MDH8677815.1"/>
    <property type="molecule type" value="Genomic_DNA"/>
</dbReference>
<sequence>MKKTKFAGIALILLLMITLFSGSVVFADTATETVKEVPSGLYAILTVIPLAVILVLLFMKVNMLVAGLIGGIMAMVIGGISLATANSLFLAAIPSMLSITVPIINSAVATAVFKSGGYTSALALVRRGIGGKVEYFAAFIVILMSAATYMSGIGGGTAMVLAPLAFAAVGAIPELIAAMCLAAAVSFTTSPASLESGIVSKLTGSPVTEYVATMRPYWLIFVAVAVVIGFIGAKRRKTLFQSEETDEVKNKTTKELWLNTMPAIFLLFAVLAGPYINKAIGMPILGPMMYMIITVGLIALCTKFTLPQSADALIEGSTYILTRLFQVGIFLTFINIIGETGAFGAIVSVAQAAPSALVVPVAVLAGFAIGVPAGAYVGTILTLVLPVAITLGLPLQAIGFIAMGVGLGSQMSFVNITMQAQSSGFQIPILQVVKGNSKWILGSLVILLVISFFA</sequence>
<evidence type="ECO:0008006" key="5">
    <source>
        <dbReference type="Google" id="ProtNLM"/>
    </source>
</evidence>
<dbReference type="RefSeq" id="WP_281093639.1">
    <property type="nucleotide sequence ID" value="NZ_JARYZI010000003.1"/>
</dbReference>
<evidence type="ECO:0000313" key="3">
    <source>
        <dbReference type="EMBL" id="MDH8677815.1"/>
    </source>
</evidence>
<evidence type="ECO:0000313" key="4">
    <source>
        <dbReference type="Proteomes" id="UP001158045"/>
    </source>
</evidence>
<feature type="transmembrane region" description="Helical" evidence="1">
    <location>
        <begin position="437"/>
        <end position="453"/>
    </location>
</feature>